<dbReference type="OrthoDB" id="253515at2"/>
<keyword evidence="1" id="KW-0732">Signal</keyword>
<evidence type="ECO:0000259" key="3">
    <source>
        <dbReference type="Pfam" id="PF22725"/>
    </source>
</evidence>
<proteinExistence type="predicted"/>
<dbReference type="InterPro" id="IPR055170">
    <property type="entry name" value="GFO_IDH_MocA-like_dom"/>
</dbReference>
<accession>A0A2S8FQ80</accession>
<feature type="domain" description="Gfo/Idh/MocA-like oxidoreductase N-terminal" evidence="2">
    <location>
        <begin position="48"/>
        <end position="174"/>
    </location>
</feature>
<evidence type="ECO:0000259" key="2">
    <source>
        <dbReference type="Pfam" id="PF01408"/>
    </source>
</evidence>
<dbReference type="Gene3D" id="3.30.360.10">
    <property type="entry name" value="Dihydrodipicolinate Reductase, domain 2"/>
    <property type="match status" value="1"/>
</dbReference>
<feature type="chain" id="PRO_5015665671" evidence="1">
    <location>
        <begin position="43"/>
        <end position="432"/>
    </location>
</feature>
<sequence>MSDKTTPASNSNIERRSFLKSSAALGTAAAVGSLTLSQSAHAAGSDTLKVALIGCGGRGNGAAVNATKGDENLKITVLADIFPDKVQASKRILSRQLGDRFEVSDENCFSGFDAYKDVMATDVDVVLLCTTPHFRPAHLEAAIEAGKHVFCEKPVAIDAPGCRKVLETCNKAKQKNLSIVSGLCWRYHPSVQATVEQIKSGAIGDIVSIQENYLAGTLWHRGRKPDWTEMEYQIRNWLYFTWLSGDHIAEQAIHSLDKALWCMDDQPPAAAYGLGGREVRTGEEYGNIFDHHAVMYEYETGQKVFHYTRQMAGCFNQTEDFVMGTKGNAKILAGVVEGMNNWKYDGPGGDMYDLEHKALYAGMRSGDIINNGDYMTKSTMMAIMGRMATYTGKKITWDEAWNSQEDLTPKSYAWGPVEIPTPIAVPGQTKLV</sequence>
<feature type="domain" description="GFO/IDH/MocA-like oxidoreductase" evidence="3">
    <location>
        <begin position="192"/>
        <end position="329"/>
    </location>
</feature>
<gene>
    <name evidence="4" type="ORF">C5Y83_12415</name>
</gene>
<dbReference type="Pfam" id="PF01408">
    <property type="entry name" value="GFO_IDH_MocA"/>
    <property type="match status" value="1"/>
</dbReference>
<feature type="signal peptide" evidence="1">
    <location>
        <begin position="1"/>
        <end position="42"/>
    </location>
</feature>
<dbReference type="InterPro" id="IPR019546">
    <property type="entry name" value="TAT_signal_bac_arc"/>
</dbReference>
<dbReference type="PANTHER" id="PTHR43818">
    <property type="entry name" value="BCDNA.GH03377"/>
    <property type="match status" value="1"/>
</dbReference>
<dbReference type="PANTHER" id="PTHR43818:SF5">
    <property type="entry name" value="OXIDOREDUCTASE FAMILY PROTEIN"/>
    <property type="match status" value="1"/>
</dbReference>
<dbReference type="InterPro" id="IPR036291">
    <property type="entry name" value="NAD(P)-bd_dom_sf"/>
</dbReference>
<dbReference type="NCBIfam" id="TIGR01409">
    <property type="entry name" value="TAT_signal_seq"/>
    <property type="match status" value="1"/>
</dbReference>
<comment type="caution">
    <text evidence="4">The sequence shown here is derived from an EMBL/GenBank/DDBJ whole genome shotgun (WGS) entry which is preliminary data.</text>
</comment>
<reference evidence="4 5" key="1">
    <citation type="submission" date="2018-02" db="EMBL/GenBank/DDBJ databases">
        <title>Comparative genomes isolates from brazilian mangrove.</title>
        <authorList>
            <person name="Araujo J.E."/>
            <person name="Taketani R.G."/>
            <person name="Silva M.C.P."/>
            <person name="Loureco M.V."/>
            <person name="Andreote F.D."/>
        </authorList>
    </citation>
    <scope>NUCLEOTIDE SEQUENCE [LARGE SCALE GENOMIC DNA]</scope>
    <source>
        <strain evidence="4 5">Hex-1 MGV</strain>
    </source>
</reference>
<organism evidence="4 5">
    <name type="scientific">Blastopirellula marina</name>
    <dbReference type="NCBI Taxonomy" id="124"/>
    <lineage>
        <taxon>Bacteria</taxon>
        <taxon>Pseudomonadati</taxon>
        <taxon>Planctomycetota</taxon>
        <taxon>Planctomycetia</taxon>
        <taxon>Pirellulales</taxon>
        <taxon>Pirellulaceae</taxon>
        <taxon>Blastopirellula</taxon>
    </lineage>
</organism>
<dbReference type="InterPro" id="IPR000683">
    <property type="entry name" value="Gfo/Idh/MocA-like_OxRdtase_N"/>
</dbReference>
<dbReference type="Proteomes" id="UP000238322">
    <property type="component" value="Unassembled WGS sequence"/>
</dbReference>
<evidence type="ECO:0000256" key="1">
    <source>
        <dbReference type="SAM" id="SignalP"/>
    </source>
</evidence>
<dbReference type="AlphaFoldDB" id="A0A2S8FQ80"/>
<name>A0A2S8FQ80_9BACT</name>
<dbReference type="GO" id="GO:0000166">
    <property type="term" value="F:nucleotide binding"/>
    <property type="evidence" value="ECO:0007669"/>
    <property type="project" value="InterPro"/>
</dbReference>
<dbReference type="SUPFAM" id="SSF51735">
    <property type="entry name" value="NAD(P)-binding Rossmann-fold domains"/>
    <property type="match status" value="1"/>
</dbReference>
<dbReference type="Pfam" id="PF10518">
    <property type="entry name" value="TAT_signal"/>
    <property type="match status" value="1"/>
</dbReference>
<protein>
    <submittedName>
        <fullName evidence="4">Oxidoreductase</fullName>
    </submittedName>
</protein>
<dbReference type="RefSeq" id="WP_105330059.1">
    <property type="nucleotide sequence ID" value="NZ_PUHY01000010.1"/>
</dbReference>
<dbReference type="EMBL" id="PUHY01000010">
    <property type="protein sequence ID" value="PQO34329.1"/>
    <property type="molecule type" value="Genomic_DNA"/>
</dbReference>
<dbReference type="PROSITE" id="PS51318">
    <property type="entry name" value="TAT"/>
    <property type="match status" value="1"/>
</dbReference>
<evidence type="ECO:0000313" key="4">
    <source>
        <dbReference type="EMBL" id="PQO34329.1"/>
    </source>
</evidence>
<dbReference type="InterPro" id="IPR050463">
    <property type="entry name" value="Gfo/Idh/MocA_oxidrdct_glycsds"/>
</dbReference>
<evidence type="ECO:0000313" key="5">
    <source>
        <dbReference type="Proteomes" id="UP000238322"/>
    </source>
</evidence>
<dbReference type="InterPro" id="IPR006311">
    <property type="entry name" value="TAT_signal"/>
</dbReference>
<dbReference type="SUPFAM" id="SSF55347">
    <property type="entry name" value="Glyceraldehyde-3-phosphate dehydrogenase-like, C-terminal domain"/>
    <property type="match status" value="1"/>
</dbReference>
<dbReference type="Pfam" id="PF22725">
    <property type="entry name" value="GFO_IDH_MocA_C3"/>
    <property type="match status" value="1"/>
</dbReference>
<dbReference type="Gene3D" id="3.40.50.720">
    <property type="entry name" value="NAD(P)-binding Rossmann-like Domain"/>
    <property type="match status" value="1"/>
</dbReference>